<evidence type="ECO:0000256" key="2">
    <source>
        <dbReference type="SAM" id="Phobius"/>
    </source>
</evidence>
<dbReference type="InterPro" id="IPR013784">
    <property type="entry name" value="Carb-bd-like_fold"/>
</dbReference>
<protein>
    <recommendedName>
        <fullName evidence="6">Additional component NikL of nickel ECF transporter</fullName>
    </recommendedName>
</protein>
<feature type="transmembrane region" description="Helical" evidence="2">
    <location>
        <begin position="177"/>
        <end position="196"/>
    </location>
</feature>
<dbReference type="AlphaFoldDB" id="K9GR02"/>
<evidence type="ECO:0000256" key="1">
    <source>
        <dbReference type="SAM" id="MobiDB-lite"/>
    </source>
</evidence>
<reference evidence="4 5" key="1">
    <citation type="journal article" date="2013" name="Genome Announc.">
        <title>Draft Genome Sequence of an Alphaproteobacterium, Caenispirillum salinarum AK4(T), Isolated from a Solar Saltern.</title>
        <authorList>
            <person name="Khatri I."/>
            <person name="Singh A."/>
            <person name="Korpole S."/>
            <person name="Pinnaka A.K."/>
            <person name="Subramanian S."/>
        </authorList>
    </citation>
    <scope>NUCLEOTIDE SEQUENCE [LARGE SCALE GENOMIC DNA]</scope>
    <source>
        <strain evidence="4 5">AK4</strain>
    </source>
</reference>
<name>K9GR02_9PROT</name>
<dbReference type="SUPFAM" id="SSF49452">
    <property type="entry name" value="Starch-binding domain-like"/>
    <property type="match status" value="1"/>
</dbReference>
<dbReference type="STRING" id="1238182.C882_2053"/>
<dbReference type="EMBL" id="ANHY01000021">
    <property type="protein sequence ID" value="EKV27124.1"/>
    <property type="molecule type" value="Genomic_DNA"/>
</dbReference>
<comment type="caution">
    <text evidence="4">The sequence shown here is derived from an EMBL/GenBank/DDBJ whole genome shotgun (WGS) entry which is preliminary data.</text>
</comment>
<keyword evidence="2" id="KW-0472">Membrane</keyword>
<accession>K9GR02</accession>
<evidence type="ECO:0000256" key="3">
    <source>
        <dbReference type="SAM" id="SignalP"/>
    </source>
</evidence>
<feature type="compositionally biased region" description="Low complexity" evidence="1">
    <location>
        <begin position="114"/>
        <end position="138"/>
    </location>
</feature>
<keyword evidence="5" id="KW-1185">Reference proteome</keyword>
<feature type="region of interest" description="Disordered" evidence="1">
    <location>
        <begin position="107"/>
        <end position="138"/>
    </location>
</feature>
<keyword evidence="2" id="KW-1133">Transmembrane helix</keyword>
<dbReference type="RefSeq" id="WP_009542449.1">
    <property type="nucleotide sequence ID" value="NZ_ANHY01000021.1"/>
</dbReference>
<evidence type="ECO:0000313" key="4">
    <source>
        <dbReference type="EMBL" id="EKV27124.1"/>
    </source>
</evidence>
<feature type="signal peptide" evidence="3">
    <location>
        <begin position="1"/>
        <end position="25"/>
    </location>
</feature>
<dbReference type="Proteomes" id="UP000009881">
    <property type="component" value="Unassembled WGS sequence"/>
</dbReference>
<gene>
    <name evidence="4" type="ORF">C882_2053</name>
</gene>
<feature type="chain" id="PRO_5003929393" description="Additional component NikL of nickel ECF transporter" evidence="3">
    <location>
        <begin position="26"/>
        <end position="205"/>
    </location>
</feature>
<organism evidence="4 5">
    <name type="scientific">Caenispirillum salinarum AK4</name>
    <dbReference type="NCBI Taxonomy" id="1238182"/>
    <lineage>
        <taxon>Bacteria</taxon>
        <taxon>Pseudomonadati</taxon>
        <taxon>Pseudomonadota</taxon>
        <taxon>Alphaproteobacteria</taxon>
        <taxon>Rhodospirillales</taxon>
        <taxon>Novispirillaceae</taxon>
        <taxon>Caenispirillum</taxon>
    </lineage>
</organism>
<dbReference type="eggNOG" id="COG0310">
    <property type="taxonomic scope" value="Bacteria"/>
</dbReference>
<keyword evidence="2" id="KW-0812">Transmembrane</keyword>
<sequence length="205" mass="21019">MRTLPLITALAILLLALTAAPSAWAHKIKLFATVEGTTITGTVYVPGGGRVSGAEVTAAGPDGAALGTAVTDAEGRFSLEATRRVDHLLEVDTGDGHRATFRVTAAQLPPTLPGPKGAPASAKAAPAAETQPAQDTAAPAMSEAALEAVVARAVAAQVNPLREQMAAREDRLRLQDVLGGLGWIMGVTGIGFFLLARRERKRGGG</sequence>
<proteinExistence type="predicted"/>
<keyword evidence="3" id="KW-0732">Signal</keyword>
<dbReference type="GO" id="GO:0030246">
    <property type="term" value="F:carbohydrate binding"/>
    <property type="evidence" value="ECO:0007669"/>
    <property type="project" value="InterPro"/>
</dbReference>
<evidence type="ECO:0008006" key="6">
    <source>
        <dbReference type="Google" id="ProtNLM"/>
    </source>
</evidence>
<dbReference type="OrthoDB" id="8447011at2"/>
<evidence type="ECO:0000313" key="5">
    <source>
        <dbReference type="Proteomes" id="UP000009881"/>
    </source>
</evidence>